<protein>
    <submittedName>
        <fullName evidence="1">Uncharacterized protein</fullName>
    </submittedName>
</protein>
<comment type="caution">
    <text evidence="1">The sequence shown here is derived from an EMBL/GenBank/DDBJ whole genome shotgun (WGS) entry which is preliminary data.</text>
</comment>
<evidence type="ECO:0000313" key="1">
    <source>
        <dbReference type="EMBL" id="CDL95451.1"/>
    </source>
</evidence>
<reference evidence="1" key="1">
    <citation type="submission" date="2013-03" db="EMBL/GenBank/DDBJ databases">
        <authorList>
            <person name="Aslett M."/>
        </authorList>
    </citation>
    <scope>NUCLEOTIDE SEQUENCE [LARGE SCALE GENOMIC DNA]</scope>
    <source>
        <strain evidence="1">ISE/inbred ISE</strain>
    </source>
</reference>
<reference evidence="1" key="2">
    <citation type="submission" date="2013-05" db="EMBL/GenBank/DDBJ databases">
        <title>The genome and transcriptome of Haemonchus contortus: a key model parasite for drug and vaccine discovery.</title>
        <authorList>
            <person name="Laing R."/>
            <person name="Kikuchi T."/>
            <person name="Martinelli A."/>
            <person name="Tsai I.J."/>
            <person name="Beech R.N."/>
            <person name="Redman E."/>
            <person name="Holroyd N."/>
            <person name="Bartley D.J."/>
            <person name="Beasley H."/>
            <person name="Britton C."/>
            <person name="Curran D."/>
            <person name="Devaney E."/>
            <person name="Gilabert A."/>
            <person name="Jackson F."/>
            <person name="Hunt M."/>
            <person name="Johnston S."/>
            <person name="Kryukov I."/>
            <person name="Li K."/>
            <person name="Morrison A.A."/>
            <person name="Reid A.J."/>
            <person name="Sargison N."/>
            <person name="Saunders G."/>
            <person name="Wasmuth J.D."/>
            <person name="Wolstenholme A."/>
            <person name="Berriman M."/>
            <person name="Gilleard J.S."/>
            <person name="Cotton J.A."/>
        </authorList>
    </citation>
    <scope>NUCLEOTIDE SEQUENCE [LARGE SCALE GENOMIC DNA]</scope>
    <source>
        <strain evidence="1">ISE/inbred ISE</strain>
    </source>
</reference>
<dbReference type="AlphaFoldDB" id="W6NDY3"/>
<organism evidence="1">
    <name type="scientific">Haemonchus contortus</name>
    <name type="common">Barber pole worm</name>
    <dbReference type="NCBI Taxonomy" id="6289"/>
    <lineage>
        <taxon>Eukaryota</taxon>
        <taxon>Metazoa</taxon>
        <taxon>Ecdysozoa</taxon>
        <taxon>Nematoda</taxon>
        <taxon>Chromadorea</taxon>
        <taxon>Rhabditida</taxon>
        <taxon>Rhabditina</taxon>
        <taxon>Rhabditomorpha</taxon>
        <taxon>Strongyloidea</taxon>
        <taxon>Trichostrongylidae</taxon>
        <taxon>Haemonchus</taxon>
    </lineage>
</organism>
<sequence>MAGGVKGKNCRSVRMRYVYELVYRILRSARAAVKHEYEAFRLFLLPATRCGKEYEEGSIFLNSSVVRRSEWGSKADAVLNDTGPNLALEISATWINRSTRIGLGERTGLLGQQRSDWGSKLNDVMIDTGPFRAFRILRHIGVKTDGDPNRDQRSILSPVKRFYPFPLRSENGAAKPNREAFLRSKRGSNVESVLIETGPILVRFRLLS</sequence>
<accession>W6NDY3</accession>
<proteinExistence type="predicted"/>
<gene>
    <name evidence="1" type="ORF">HCOI_02112800</name>
</gene>
<name>W6NDY3_HAECO</name>
<dbReference type="EMBL" id="CAVP010059026">
    <property type="protein sequence ID" value="CDL95451.1"/>
    <property type="molecule type" value="Genomic_DNA"/>
</dbReference>